<protein>
    <recommendedName>
        <fullName evidence="4">TatD DNase family Scn1</fullName>
    </recommendedName>
</protein>
<organism evidence="2 3">
    <name type="scientific">Serendipita vermifera MAFF 305830</name>
    <dbReference type="NCBI Taxonomy" id="933852"/>
    <lineage>
        <taxon>Eukaryota</taxon>
        <taxon>Fungi</taxon>
        <taxon>Dikarya</taxon>
        <taxon>Basidiomycota</taxon>
        <taxon>Agaricomycotina</taxon>
        <taxon>Agaricomycetes</taxon>
        <taxon>Sebacinales</taxon>
        <taxon>Serendipitaceae</taxon>
        <taxon>Serendipita</taxon>
    </lineage>
</organism>
<evidence type="ECO:0000313" key="2">
    <source>
        <dbReference type="EMBL" id="KIM32290.1"/>
    </source>
</evidence>
<dbReference type="InterPro" id="IPR001130">
    <property type="entry name" value="TatD-like"/>
</dbReference>
<dbReference type="InterPro" id="IPR032466">
    <property type="entry name" value="Metal_Hydrolase"/>
</dbReference>
<dbReference type="Pfam" id="PF01026">
    <property type="entry name" value="TatD_DNase"/>
    <property type="match status" value="1"/>
</dbReference>
<dbReference type="STRING" id="933852.A0A0C3B624"/>
<name>A0A0C3B624_SERVB</name>
<dbReference type="GO" id="GO:0016788">
    <property type="term" value="F:hydrolase activity, acting on ester bonds"/>
    <property type="evidence" value="ECO:0007669"/>
    <property type="project" value="InterPro"/>
</dbReference>
<gene>
    <name evidence="2" type="ORF">M408DRAFT_63027</name>
</gene>
<dbReference type="HOGENOM" id="CLU_031506_3_2_1"/>
<sequence length="366" mass="42003">MSEQTVLPPKEVLEHVVDVHCHPTDAGDISDDVMNNLHIKICAMATHSNDQQRVSDLATRFPDNVIPCFGPVKIFHPWWYHEISLFNPPPPKEDHYRSLFLPKDAAPKKQEEFEALLPVLPEPRSLDEVLELVRSKLLAHPTAMLGEVGLDRSFRIGYQPYPSPPPRKLSPFITPIQHQLAILEAQFALAVELKRNISMHSVASQQITLDLMARMKEKHGAAWRAISIDMHSCGLSLESWKSLEANYTNVFLSLSTVINSRSDNHILLIRNCAEDRLLAESDYNSAEKCTSQTWTILETIAQIRGWPLETSWEDGELPEEEWGVVRRLERNWKRFAEGNHPELQPRKSRRLRKQHEHYPSDESEAE</sequence>
<accession>A0A0C3B624</accession>
<feature type="compositionally biased region" description="Basic residues" evidence="1">
    <location>
        <begin position="346"/>
        <end position="355"/>
    </location>
</feature>
<dbReference type="SUPFAM" id="SSF51556">
    <property type="entry name" value="Metallo-dependent hydrolases"/>
    <property type="match status" value="1"/>
</dbReference>
<dbReference type="EMBL" id="KN824280">
    <property type="protein sequence ID" value="KIM32290.1"/>
    <property type="molecule type" value="Genomic_DNA"/>
</dbReference>
<proteinExistence type="predicted"/>
<dbReference type="PANTHER" id="PTHR47345:SF1">
    <property type="entry name" value="CUT9-INTERACTING PROTEIN SCN1"/>
    <property type="match status" value="1"/>
</dbReference>
<evidence type="ECO:0000256" key="1">
    <source>
        <dbReference type="SAM" id="MobiDB-lite"/>
    </source>
</evidence>
<dbReference type="Gene3D" id="3.20.20.140">
    <property type="entry name" value="Metal-dependent hydrolases"/>
    <property type="match status" value="1"/>
</dbReference>
<dbReference type="InterPro" id="IPR053044">
    <property type="entry name" value="Metallo-hydrolase/TatD-type"/>
</dbReference>
<keyword evidence="3" id="KW-1185">Reference proteome</keyword>
<evidence type="ECO:0008006" key="4">
    <source>
        <dbReference type="Google" id="ProtNLM"/>
    </source>
</evidence>
<dbReference type="OrthoDB" id="413993at2759"/>
<dbReference type="Proteomes" id="UP000054097">
    <property type="component" value="Unassembled WGS sequence"/>
</dbReference>
<evidence type="ECO:0000313" key="3">
    <source>
        <dbReference type="Proteomes" id="UP000054097"/>
    </source>
</evidence>
<feature type="region of interest" description="Disordered" evidence="1">
    <location>
        <begin position="339"/>
        <end position="366"/>
    </location>
</feature>
<reference evidence="3" key="2">
    <citation type="submission" date="2015-01" db="EMBL/GenBank/DDBJ databases">
        <title>Evolutionary Origins and Diversification of the Mycorrhizal Mutualists.</title>
        <authorList>
            <consortium name="DOE Joint Genome Institute"/>
            <consortium name="Mycorrhizal Genomics Consortium"/>
            <person name="Kohler A."/>
            <person name="Kuo A."/>
            <person name="Nagy L.G."/>
            <person name="Floudas D."/>
            <person name="Copeland A."/>
            <person name="Barry K.W."/>
            <person name="Cichocki N."/>
            <person name="Veneault-Fourrey C."/>
            <person name="LaButti K."/>
            <person name="Lindquist E.A."/>
            <person name="Lipzen A."/>
            <person name="Lundell T."/>
            <person name="Morin E."/>
            <person name="Murat C."/>
            <person name="Riley R."/>
            <person name="Ohm R."/>
            <person name="Sun H."/>
            <person name="Tunlid A."/>
            <person name="Henrissat B."/>
            <person name="Grigoriev I.V."/>
            <person name="Hibbett D.S."/>
            <person name="Martin F."/>
        </authorList>
    </citation>
    <scope>NUCLEOTIDE SEQUENCE [LARGE SCALE GENOMIC DNA]</scope>
    <source>
        <strain evidence="3">MAFF 305830</strain>
    </source>
</reference>
<dbReference type="AlphaFoldDB" id="A0A0C3B624"/>
<reference evidence="2 3" key="1">
    <citation type="submission" date="2014-04" db="EMBL/GenBank/DDBJ databases">
        <authorList>
            <consortium name="DOE Joint Genome Institute"/>
            <person name="Kuo A."/>
            <person name="Zuccaro A."/>
            <person name="Kohler A."/>
            <person name="Nagy L.G."/>
            <person name="Floudas D."/>
            <person name="Copeland A."/>
            <person name="Barry K.W."/>
            <person name="Cichocki N."/>
            <person name="Veneault-Fourrey C."/>
            <person name="LaButti K."/>
            <person name="Lindquist E.A."/>
            <person name="Lipzen A."/>
            <person name="Lundell T."/>
            <person name="Morin E."/>
            <person name="Murat C."/>
            <person name="Sun H."/>
            <person name="Tunlid A."/>
            <person name="Henrissat B."/>
            <person name="Grigoriev I.V."/>
            <person name="Hibbett D.S."/>
            <person name="Martin F."/>
            <person name="Nordberg H.P."/>
            <person name="Cantor M.N."/>
            <person name="Hua S.X."/>
        </authorList>
    </citation>
    <scope>NUCLEOTIDE SEQUENCE [LARGE SCALE GENOMIC DNA]</scope>
    <source>
        <strain evidence="2 3">MAFF 305830</strain>
    </source>
</reference>
<dbReference type="PANTHER" id="PTHR47345">
    <property type="entry name" value="CUT9-INTERACTING PROTEIN SCN1"/>
    <property type="match status" value="1"/>
</dbReference>